<keyword evidence="5" id="KW-0328">Glycosyltransferase</keyword>
<proteinExistence type="inferred from homology"/>
<dbReference type="SUPFAM" id="SSF75005">
    <property type="entry name" value="Arabinanase/levansucrase/invertase"/>
    <property type="match status" value="1"/>
</dbReference>
<dbReference type="Gene3D" id="2.115.10.20">
    <property type="entry name" value="Glycosyl hydrolase domain, family 43"/>
    <property type="match status" value="2"/>
</dbReference>
<dbReference type="AlphaFoldDB" id="A0A841LJ03"/>
<evidence type="ECO:0000256" key="1">
    <source>
        <dbReference type="ARBA" id="ARBA00006775"/>
    </source>
</evidence>
<protein>
    <submittedName>
        <fullName evidence="5">Levansucrase</fullName>
        <ecNumber evidence="5">2.4.1.10</ecNumber>
    </submittedName>
</protein>
<sequence length="347" mass="37359">MTTHWTATALAQLATSQWPQAPLISAADIDEPIVPGHWLWDFWPAQLEDGSVAEVEGGALWFALSAPHSVDPLERHRVARIRLLHKGPGGWHDLGLAMPDGWSPGSREWSGSAVLRGRELTLWFTAAGRRGETTPSFEQRLFEAKARVEPGPRLEEWSPATELVASDGTMYDLAQAATGSVGTIKAFRDPAWFRDPADGKAWLLFTGSAAGSRHTHNGVIGIAEQVGSAWRLLPPLVSADGVNNELERPHLVVIGGRYHLFWSTQSSVFAPGVSAPTGLYGMVADQIKGPWRPLGGSGLLVANPVAAPDQAYSWLVGSDGSISSFVDVLPDGTFGGIFAPELSYFRL</sequence>
<feature type="binding site" evidence="2">
    <location>
        <begin position="245"/>
        <end position="247"/>
    </location>
    <ligand>
        <name>substrate</name>
    </ligand>
</feature>
<evidence type="ECO:0000256" key="3">
    <source>
        <dbReference type="PIRSR" id="PIRSR603469-4"/>
    </source>
</evidence>
<dbReference type="GO" id="GO:0050053">
    <property type="term" value="F:levansucrase activity"/>
    <property type="evidence" value="ECO:0007669"/>
    <property type="project" value="UniProtKB-EC"/>
</dbReference>
<dbReference type="CDD" id="cd08997">
    <property type="entry name" value="GH68"/>
    <property type="match status" value="1"/>
</dbReference>
<dbReference type="Pfam" id="PF02435">
    <property type="entry name" value="Glyco_hydro_68"/>
    <property type="match status" value="2"/>
</dbReference>
<keyword evidence="6" id="KW-1185">Reference proteome</keyword>
<reference evidence="5 6" key="1">
    <citation type="submission" date="2020-08" db="EMBL/GenBank/DDBJ databases">
        <title>Genomic Encyclopedia of Type Strains, Phase IV (KMG-IV): sequencing the most valuable type-strain genomes for metagenomic binning, comparative biology and taxonomic classification.</title>
        <authorList>
            <person name="Goeker M."/>
        </authorList>
    </citation>
    <scope>NUCLEOTIDE SEQUENCE [LARGE SCALE GENOMIC DNA]</scope>
    <source>
        <strain evidence="5 6">DSM 102189</strain>
    </source>
</reference>
<comment type="similarity">
    <text evidence="1 4">Belongs to the glycosyl hydrolase 68 family.</text>
</comment>
<dbReference type="GO" id="GO:0009758">
    <property type="term" value="P:carbohydrate utilization"/>
    <property type="evidence" value="ECO:0007669"/>
    <property type="project" value="InterPro"/>
</dbReference>
<gene>
    <name evidence="5" type="ORF">FHS79_003136</name>
</gene>
<keyword evidence="5" id="KW-0808">Transferase</keyword>
<dbReference type="InterPro" id="IPR003469">
    <property type="entry name" value="Glyco_hydro_68"/>
</dbReference>
<evidence type="ECO:0000256" key="4">
    <source>
        <dbReference type="RuleBase" id="RU361220"/>
    </source>
</evidence>
<evidence type="ECO:0000256" key="2">
    <source>
        <dbReference type="PIRSR" id="PIRSR603469-2"/>
    </source>
</evidence>
<evidence type="ECO:0000313" key="6">
    <source>
        <dbReference type="Proteomes" id="UP000538147"/>
    </source>
</evidence>
<feature type="site" description="Transition state stabilizer" evidence="3">
    <location>
        <position position="189"/>
    </location>
</feature>
<name>A0A841LJ03_9SPHN</name>
<dbReference type="Proteomes" id="UP000538147">
    <property type="component" value="Unassembled WGS sequence"/>
</dbReference>
<evidence type="ECO:0000313" key="5">
    <source>
        <dbReference type="EMBL" id="MBB6228938.1"/>
    </source>
</evidence>
<comment type="caution">
    <text evidence="5">The sequence shown here is derived from an EMBL/GenBank/DDBJ whole genome shotgun (WGS) entry which is preliminary data.</text>
</comment>
<dbReference type="EC" id="2.4.1.10" evidence="5"/>
<dbReference type="InterPro" id="IPR023296">
    <property type="entry name" value="Glyco_hydro_beta-prop_sf"/>
</dbReference>
<dbReference type="RefSeq" id="WP_184202205.1">
    <property type="nucleotide sequence ID" value="NZ_BMOX01000016.1"/>
</dbReference>
<dbReference type="EMBL" id="JACIIV010000028">
    <property type="protein sequence ID" value="MBB6228938.1"/>
    <property type="molecule type" value="Genomic_DNA"/>
</dbReference>
<organism evidence="5 6">
    <name type="scientific">Polymorphobacter multimanifer</name>
    <dbReference type="NCBI Taxonomy" id="1070431"/>
    <lineage>
        <taxon>Bacteria</taxon>
        <taxon>Pseudomonadati</taxon>
        <taxon>Pseudomonadota</taxon>
        <taxon>Alphaproteobacteria</taxon>
        <taxon>Sphingomonadales</taxon>
        <taxon>Sphingosinicellaceae</taxon>
        <taxon>Polymorphobacter</taxon>
    </lineage>
</organism>
<accession>A0A841LJ03</accession>